<dbReference type="KEGG" id="act:ACLA_009240"/>
<dbReference type="AlphaFoldDB" id="A1C9T6"/>
<feature type="compositionally biased region" description="Basic and acidic residues" evidence="1">
    <location>
        <begin position="78"/>
        <end position="87"/>
    </location>
</feature>
<accession>A1C9T6</accession>
<reference evidence="2 3" key="1">
    <citation type="journal article" date="2008" name="PLoS Genet.">
        <title>Genomic islands in the pathogenic filamentous fungus Aspergillus fumigatus.</title>
        <authorList>
            <person name="Fedorova N.D."/>
            <person name="Khaldi N."/>
            <person name="Joardar V.S."/>
            <person name="Maiti R."/>
            <person name="Amedeo P."/>
            <person name="Anderson M.J."/>
            <person name="Crabtree J."/>
            <person name="Silva J.C."/>
            <person name="Badger J.H."/>
            <person name="Albarraq A."/>
            <person name="Angiuoli S."/>
            <person name="Bussey H."/>
            <person name="Bowyer P."/>
            <person name="Cotty P.J."/>
            <person name="Dyer P.S."/>
            <person name="Egan A."/>
            <person name="Galens K."/>
            <person name="Fraser-Liggett C.M."/>
            <person name="Haas B.J."/>
            <person name="Inman J.M."/>
            <person name="Kent R."/>
            <person name="Lemieux S."/>
            <person name="Malavazi I."/>
            <person name="Orvis J."/>
            <person name="Roemer T."/>
            <person name="Ronning C.M."/>
            <person name="Sundaram J.P."/>
            <person name="Sutton G."/>
            <person name="Turner G."/>
            <person name="Venter J.C."/>
            <person name="White O.R."/>
            <person name="Whitty B.R."/>
            <person name="Youngman P."/>
            <person name="Wolfe K.H."/>
            <person name="Goldman G.H."/>
            <person name="Wortman J.R."/>
            <person name="Jiang B."/>
            <person name="Denning D.W."/>
            <person name="Nierman W.C."/>
        </authorList>
    </citation>
    <scope>NUCLEOTIDE SEQUENCE [LARGE SCALE GENOMIC DNA]</scope>
    <source>
        <strain evidence="3">ATCC 1007 / CBS 513.65 / DSM 816 / NCTC 3887 / NRRL 1</strain>
    </source>
</reference>
<proteinExistence type="predicted"/>
<protein>
    <submittedName>
        <fullName evidence="2">Uncharacterized protein</fullName>
    </submittedName>
</protein>
<feature type="region of interest" description="Disordered" evidence="1">
    <location>
        <begin position="73"/>
        <end position="94"/>
    </location>
</feature>
<sequence>MSSIQQMEQKPSDIGLAQNALHKNVFSPWADSRAIEEGERGQYRLRDLIEPVNIHDASMLTLALVTGCRLERGASSSRELRVHEKVKPKGRCLK</sequence>
<dbReference type="Proteomes" id="UP000006701">
    <property type="component" value="Unassembled WGS sequence"/>
</dbReference>
<dbReference type="VEuPathDB" id="FungiDB:ACLA_009240"/>
<dbReference type="RefSeq" id="XP_001273930.1">
    <property type="nucleotide sequence ID" value="XM_001273929.1"/>
</dbReference>
<name>A1C9T6_ASPCL</name>
<evidence type="ECO:0000256" key="1">
    <source>
        <dbReference type="SAM" id="MobiDB-lite"/>
    </source>
</evidence>
<evidence type="ECO:0000313" key="3">
    <source>
        <dbReference type="Proteomes" id="UP000006701"/>
    </source>
</evidence>
<keyword evidence="3" id="KW-1185">Reference proteome</keyword>
<dbReference type="EMBL" id="DS027049">
    <property type="protein sequence ID" value="EAW12504.1"/>
    <property type="molecule type" value="Genomic_DNA"/>
</dbReference>
<organism evidence="2 3">
    <name type="scientific">Aspergillus clavatus (strain ATCC 1007 / CBS 513.65 / DSM 816 / NCTC 3887 / NRRL 1 / QM 1276 / 107)</name>
    <dbReference type="NCBI Taxonomy" id="344612"/>
    <lineage>
        <taxon>Eukaryota</taxon>
        <taxon>Fungi</taxon>
        <taxon>Dikarya</taxon>
        <taxon>Ascomycota</taxon>
        <taxon>Pezizomycotina</taxon>
        <taxon>Eurotiomycetes</taxon>
        <taxon>Eurotiomycetidae</taxon>
        <taxon>Eurotiales</taxon>
        <taxon>Aspergillaceae</taxon>
        <taxon>Aspergillus</taxon>
        <taxon>Aspergillus subgen. Fumigati</taxon>
    </lineage>
</organism>
<dbReference type="HOGENOM" id="CLU_2385732_0_0_1"/>
<dbReference type="GeneID" id="4706212"/>
<evidence type="ECO:0000313" key="2">
    <source>
        <dbReference type="EMBL" id="EAW12504.1"/>
    </source>
</evidence>
<gene>
    <name evidence="2" type="ORF">ACLA_009240</name>
</gene>